<gene>
    <name evidence="1" type="ORF">HCU01_00370</name>
</gene>
<comment type="caution">
    <text evidence="1">The sequence shown here is derived from an EMBL/GenBank/DDBJ whole genome shotgun (WGS) entry which is preliminary data.</text>
</comment>
<sequence>MADTLSPGSATIGCAPCLVSGGCGILFSSFKSKSVLRTVRSGQQLRDIACLNVEVGAQCP</sequence>
<keyword evidence="2" id="KW-1185">Reference proteome</keyword>
<evidence type="ECO:0000313" key="1">
    <source>
        <dbReference type="EMBL" id="GEN22088.1"/>
    </source>
</evidence>
<proteinExistence type="predicted"/>
<evidence type="ECO:0000313" key="2">
    <source>
        <dbReference type="Proteomes" id="UP000321726"/>
    </source>
</evidence>
<protein>
    <submittedName>
        <fullName evidence="1">Uncharacterized protein</fullName>
    </submittedName>
</protein>
<dbReference type="Proteomes" id="UP000321726">
    <property type="component" value="Unassembled WGS sequence"/>
</dbReference>
<accession>A0ABQ0WBL8</accession>
<reference evidence="1 2" key="1">
    <citation type="submission" date="2019-07" db="EMBL/GenBank/DDBJ databases">
        <title>Whole genome shotgun sequence of Halomonas cupida NBRC 102219.</title>
        <authorList>
            <person name="Hosoyama A."/>
            <person name="Uohara A."/>
            <person name="Ohji S."/>
            <person name="Ichikawa N."/>
        </authorList>
    </citation>
    <scope>NUCLEOTIDE SEQUENCE [LARGE SCALE GENOMIC DNA]</scope>
    <source>
        <strain evidence="1 2">NBRC 102219</strain>
    </source>
</reference>
<organism evidence="1 2">
    <name type="scientific">Halomonas cupida</name>
    <dbReference type="NCBI Taxonomy" id="44933"/>
    <lineage>
        <taxon>Bacteria</taxon>
        <taxon>Pseudomonadati</taxon>
        <taxon>Pseudomonadota</taxon>
        <taxon>Gammaproteobacteria</taxon>
        <taxon>Oceanospirillales</taxon>
        <taxon>Halomonadaceae</taxon>
        <taxon>Halomonas</taxon>
    </lineage>
</organism>
<dbReference type="EMBL" id="BJXU01000002">
    <property type="protein sequence ID" value="GEN22088.1"/>
    <property type="molecule type" value="Genomic_DNA"/>
</dbReference>
<name>A0ABQ0WBL8_9GAMM</name>